<protein>
    <submittedName>
        <fullName evidence="1">Uncharacterized protein</fullName>
    </submittedName>
</protein>
<reference evidence="1 2" key="1">
    <citation type="submission" date="2018-03" db="EMBL/GenBank/DDBJ databases">
        <title>Phenotypic and genomic properties of Cyclonatronum proteinivorum gen. nov., sp. nov., a haloalkaliphilic bacteroidete from soda lakes possessing Na+-translocating rhodopsin.</title>
        <authorList>
            <person name="Toshchakov S.V."/>
            <person name="Korzhenkov A."/>
            <person name="Samarov N.I."/>
            <person name="Kublanov I.V."/>
            <person name="Muntyan M.S."/>
            <person name="Sorokin D.Y."/>
        </authorList>
    </citation>
    <scope>NUCLEOTIDE SEQUENCE [LARGE SCALE GENOMIC DNA]</scope>
    <source>
        <strain evidence="1 2">Omega</strain>
    </source>
</reference>
<dbReference type="OrthoDB" id="6057423at2"/>
<dbReference type="EMBL" id="CP027806">
    <property type="protein sequence ID" value="AXJ00904.1"/>
    <property type="molecule type" value="Genomic_DNA"/>
</dbReference>
<gene>
    <name evidence="1" type="ORF">CYPRO_1653</name>
</gene>
<dbReference type="KEGG" id="cprv:CYPRO_1653"/>
<dbReference type="Proteomes" id="UP000254808">
    <property type="component" value="Chromosome"/>
</dbReference>
<dbReference type="RefSeq" id="WP_114984153.1">
    <property type="nucleotide sequence ID" value="NZ_CP027806.1"/>
</dbReference>
<evidence type="ECO:0000313" key="2">
    <source>
        <dbReference type="Proteomes" id="UP000254808"/>
    </source>
</evidence>
<name>A0A345UKA2_9BACT</name>
<keyword evidence="2" id="KW-1185">Reference proteome</keyword>
<accession>A0A345UKA2</accession>
<dbReference type="AlphaFoldDB" id="A0A345UKA2"/>
<proteinExistence type="predicted"/>
<sequence length="258" mass="29432">MSKKESITIRVNGRIGEKEISPELFDISDIRSLINDFENMLFPDSKKKRPPVSYMIEKGSVVNTFTTSRQEVLGFQALLIDVQKHNSLDLLELKSAAAFENLQRNADETNLTYEISTSLAADSSPLIISPNTAWKRTDDIWVDAEFYVYGEITNAGGKNNSNIHVDTKEYGILTIATDRFTLKEKEENILYNTYGVRVKGKQHIETGEMDPKSLRLIELINMNKKYDENYLESLIAKATPRWEGIDAEEWLNELRGTN</sequence>
<evidence type="ECO:0000313" key="1">
    <source>
        <dbReference type="EMBL" id="AXJ00904.1"/>
    </source>
</evidence>
<organism evidence="1 2">
    <name type="scientific">Cyclonatronum proteinivorum</name>
    <dbReference type="NCBI Taxonomy" id="1457365"/>
    <lineage>
        <taxon>Bacteria</taxon>
        <taxon>Pseudomonadati</taxon>
        <taxon>Balneolota</taxon>
        <taxon>Balneolia</taxon>
        <taxon>Balneolales</taxon>
        <taxon>Cyclonatronaceae</taxon>
        <taxon>Cyclonatronum</taxon>
    </lineage>
</organism>